<dbReference type="EMBL" id="ACJM01000001">
    <property type="protein sequence ID" value="EEG78871.1"/>
    <property type="molecule type" value="Genomic_DNA"/>
</dbReference>
<keyword evidence="1 6" id="KW-0436">Ligase</keyword>
<dbReference type="InterPro" id="IPR036615">
    <property type="entry name" value="Mur_ligase_C_dom_sf"/>
</dbReference>
<feature type="domain" description="Mur ligase C-terminal" evidence="4">
    <location>
        <begin position="328"/>
        <end position="443"/>
    </location>
</feature>
<evidence type="ECO:0000256" key="3">
    <source>
        <dbReference type="ARBA" id="ARBA00022840"/>
    </source>
</evidence>
<dbReference type="Proteomes" id="UP000006443">
    <property type="component" value="Unassembled WGS sequence"/>
</dbReference>
<dbReference type="PANTHER" id="PTHR43024:SF1">
    <property type="entry name" value="UDP-N-ACETYLMURAMOYL-TRIPEPTIDE--D-ALANYL-D-ALANINE LIGASE"/>
    <property type="match status" value="1"/>
</dbReference>
<accession>C0GCD6</accession>
<dbReference type="eggNOG" id="COG0770">
    <property type="taxonomic scope" value="Bacteria"/>
</dbReference>
<dbReference type="PANTHER" id="PTHR43024">
    <property type="entry name" value="UDP-N-ACETYLMURAMOYL-TRIPEPTIDE--D-ALANYL-D-ALANINE LIGASE"/>
    <property type="match status" value="1"/>
</dbReference>
<evidence type="ECO:0000256" key="1">
    <source>
        <dbReference type="ARBA" id="ARBA00022598"/>
    </source>
</evidence>
<dbReference type="RefSeq" id="WP_008513901.1">
    <property type="nucleotide sequence ID" value="NZ_ACJM01000001.1"/>
</dbReference>
<dbReference type="InterPro" id="IPR004101">
    <property type="entry name" value="Mur_ligase_C"/>
</dbReference>
<dbReference type="SUPFAM" id="SSF53623">
    <property type="entry name" value="MurD-like peptide ligases, catalytic domain"/>
    <property type="match status" value="1"/>
</dbReference>
<evidence type="ECO:0000256" key="2">
    <source>
        <dbReference type="ARBA" id="ARBA00022741"/>
    </source>
</evidence>
<dbReference type="SUPFAM" id="SSF53244">
    <property type="entry name" value="MurD-like peptide ligases, peptide-binding domain"/>
    <property type="match status" value="1"/>
</dbReference>
<dbReference type="InterPro" id="IPR051046">
    <property type="entry name" value="MurCDEF_CellWall_CoF430Synth"/>
</dbReference>
<evidence type="ECO:0000259" key="4">
    <source>
        <dbReference type="Pfam" id="PF02875"/>
    </source>
</evidence>
<evidence type="ECO:0000313" key="7">
    <source>
        <dbReference type="Proteomes" id="UP000006443"/>
    </source>
</evidence>
<dbReference type="Pfam" id="PF02875">
    <property type="entry name" value="Mur_ligase_C"/>
    <property type="match status" value="1"/>
</dbReference>
<dbReference type="Gene3D" id="3.40.1190.10">
    <property type="entry name" value="Mur-like, catalytic domain"/>
    <property type="match status" value="1"/>
</dbReference>
<keyword evidence="3" id="KW-0067">ATP-binding</keyword>
<dbReference type="GO" id="GO:0016881">
    <property type="term" value="F:acid-amino acid ligase activity"/>
    <property type="evidence" value="ECO:0007669"/>
    <property type="project" value="InterPro"/>
</dbReference>
<dbReference type="AlphaFoldDB" id="C0GCD6"/>
<dbReference type="Pfam" id="PF08245">
    <property type="entry name" value="Mur_ligase_M"/>
    <property type="match status" value="1"/>
</dbReference>
<evidence type="ECO:0000313" key="6">
    <source>
        <dbReference type="EMBL" id="EEG78871.1"/>
    </source>
</evidence>
<sequence>MKALPLKEILAVIDGEVIAGSSEFEIIDVKTSSPGLRNGTLFFHTKKGLTIDQNFNRYKKRVAIVTDKKIDLDQLNDNVTLITVDNSVNALASFTSYYRGLFTIPVVGITGTAGKTTTKEMLAHILRGEQNVQCTYKSMNGIVLNLKYLLGINEDTDVAVFEMGVSYPGNIRKSGAVFKPSIGMITNIGTAHLETCKTLERYIGAKGEMLEALDYKGQLLLNSDDENIKKIDLHPFKGQVYYFGQKSECAYRISQIEYAAEKMVFQLHVKGHSSKRVYVPGLGEQCVYNAAAAIAAAHLTGMDLSSCIERIGSFKQMERHVSVERGLNRATIIDDTWNSNPSSAYAALKVLQKIAENKKSVAVFGKLQRLGAKQHEEHVKLGARMKELGISCLITIGKDAQDIGDAAIQAGIAQANVFNVLSAEELQEKLLSITDENTVVLLKMSLDKMDQSYRRQIMTIKSTEN</sequence>
<protein>
    <submittedName>
        <fullName evidence="6">Mur ligase middle domain protein</fullName>
    </submittedName>
</protein>
<dbReference type="Gene3D" id="3.90.190.20">
    <property type="entry name" value="Mur ligase, C-terminal domain"/>
    <property type="match status" value="1"/>
</dbReference>
<comment type="caution">
    <text evidence="6">The sequence shown here is derived from an EMBL/GenBank/DDBJ whole genome shotgun (WGS) entry which is preliminary data.</text>
</comment>
<dbReference type="STRING" id="555088.DealDRAFT_0145"/>
<name>C0GCD6_DETAL</name>
<dbReference type="InterPro" id="IPR036565">
    <property type="entry name" value="Mur-like_cat_sf"/>
</dbReference>
<proteinExistence type="predicted"/>
<keyword evidence="7" id="KW-1185">Reference proteome</keyword>
<gene>
    <name evidence="6" type="ORF">DealDRAFT_0145</name>
</gene>
<keyword evidence="2" id="KW-0547">Nucleotide-binding</keyword>
<organism evidence="6 7">
    <name type="scientific">Dethiobacter alkaliphilus AHT 1</name>
    <dbReference type="NCBI Taxonomy" id="555088"/>
    <lineage>
        <taxon>Bacteria</taxon>
        <taxon>Bacillati</taxon>
        <taxon>Bacillota</taxon>
        <taxon>Dethiobacteria</taxon>
        <taxon>Dethiobacterales</taxon>
        <taxon>Dethiobacteraceae</taxon>
        <taxon>Dethiobacter</taxon>
    </lineage>
</organism>
<dbReference type="GO" id="GO:0005524">
    <property type="term" value="F:ATP binding"/>
    <property type="evidence" value="ECO:0007669"/>
    <property type="project" value="UniProtKB-KW"/>
</dbReference>
<dbReference type="OrthoDB" id="1706403at2"/>
<dbReference type="InterPro" id="IPR013221">
    <property type="entry name" value="Mur_ligase_cen"/>
</dbReference>
<evidence type="ECO:0000259" key="5">
    <source>
        <dbReference type="Pfam" id="PF08245"/>
    </source>
</evidence>
<reference evidence="6 7" key="1">
    <citation type="submission" date="2009-02" db="EMBL/GenBank/DDBJ databases">
        <title>Sequencing of the draft genome and assembly of Dethiobacter alkaliphilus AHT 1.</title>
        <authorList>
            <consortium name="US DOE Joint Genome Institute (JGI-PGF)"/>
            <person name="Lucas S."/>
            <person name="Copeland A."/>
            <person name="Lapidus A."/>
            <person name="Glavina del Rio T."/>
            <person name="Dalin E."/>
            <person name="Tice H."/>
            <person name="Bruce D."/>
            <person name="Goodwin L."/>
            <person name="Pitluck S."/>
            <person name="Larimer F."/>
            <person name="Land M.L."/>
            <person name="Hauser L."/>
            <person name="Muyzer G."/>
        </authorList>
    </citation>
    <scope>NUCLEOTIDE SEQUENCE [LARGE SCALE GENOMIC DNA]</scope>
    <source>
        <strain evidence="6 7">AHT 1</strain>
    </source>
</reference>
<feature type="domain" description="Mur ligase central" evidence="5">
    <location>
        <begin position="109"/>
        <end position="297"/>
    </location>
</feature>